<proteinExistence type="predicted"/>
<protein>
    <submittedName>
        <fullName evidence="1">Uncharacterized protein</fullName>
    </submittedName>
</protein>
<organism evidence="1">
    <name type="scientific">viral metagenome</name>
    <dbReference type="NCBI Taxonomy" id="1070528"/>
    <lineage>
        <taxon>unclassified sequences</taxon>
        <taxon>metagenomes</taxon>
        <taxon>organismal metagenomes</taxon>
    </lineage>
</organism>
<reference evidence="1" key="1">
    <citation type="journal article" date="2020" name="Nature">
        <title>Giant virus diversity and host interactions through global metagenomics.</title>
        <authorList>
            <person name="Schulz F."/>
            <person name="Roux S."/>
            <person name="Paez-Espino D."/>
            <person name="Jungbluth S."/>
            <person name="Walsh D.A."/>
            <person name="Denef V.J."/>
            <person name="McMahon K.D."/>
            <person name="Konstantinidis K.T."/>
            <person name="Eloe-Fadrosh E.A."/>
            <person name="Kyrpides N.C."/>
            <person name="Woyke T."/>
        </authorList>
    </citation>
    <scope>NUCLEOTIDE SEQUENCE</scope>
    <source>
        <strain evidence="1">GVMAG-S-1062768-28</strain>
    </source>
</reference>
<sequence length="111" mass="13233">MSDGMRKITPSGVYCNTGDTCYCFFVDGKLLYHSLDKKQILFFINEIVLDLQEQFRKKHPEHRVFIEKINEWKYVIQRVRDGNLLYGTPRQTHIVEIQETSRLVTNHQDEK</sequence>
<evidence type="ECO:0000313" key="1">
    <source>
        <dbReference type="EMBL" id="QHU08059.1"/>
    </source>
</evidence>
<name>A0A6C0JR72_9ZZZZ</name>
<accession>A0A6C0JR72</accession>
<dbReference type="EMBL" id="MN740694">
    <property type="protein sequence ID" value="QHU08059.1"/>
    <property type="molecule type" value="Genomic_DNA"/>
</dbReference>
<dbReference type="AlphaFoldDB" id="A0A6C0JR72"/>